<accession>A0A4T0FDV2</accession>
<keyword evidence="8" id="KW-1185">Reference proteome</keyword>
<dbReference type="GO" id="GO:0005546">
    <property type="term" value="F:phosphatidylinositol-4,5-bisphosphate binding"/>
    <property type="evidence" value="ECO:0007669"/>
    <property type="project" value="TreeGrafter"/>
</dbReference>
<dbReference type="GO" id="GO:0006893">
    <property type="term" value="P:Golgi to plasma membrane transport"/>
    <property type="evidence" value="ECO:0007669"/>
    <property type="project" value="TreeGrafter"/>
</dbReference>
<evidence type="ECO:0000256" key="4">
    <source>
        <dbReference type="ARBA" id="ARBA00023054"/>
    </source>
</evidence>
<feature type="region of interest" description="Disordered" evidence="5">
    <location>
        <begin position="656"/>
        <end position="687"/>
    </location>
</feature>
<name>A0A4T0FDV2_9BASI</name>
<evidence type="ECO:0000313" key="7">
    <source>
        <dbReference type="EMBL" id="TIA86049.1"/>
    </source>
</evidence>
<evidence type="ECO:0000313" key="8">
    <source>
        <dbReference type="Proteomes" id="UP000310189"/>
    </source>
</evidence>
<dbReference type="Pfam" id="PF09763">
    <property type="entry name" value="Sec3_CC"/>
    <property type="match status" value="1"/>
</dbReference>
<dbReference type="SUPFAM" id="SSF51197">
    <property type="entry name" value="Clavaminate synthase-like"/>
    <property type="match status" value="1"/>
</dbReference>
<evidence type="ECO:0000256" key="1">
    <source>
        <dbReference type="ARBA" id="ARBA00006518"/>
    </source>
</evidence>
<dbReference type="InterPro" id="IPR048628">
    <property type="entry name" value="Sec3_C"/>
</dbReference>
<proteinExistence type="inferred from homology"/>
<keyword evidence="4" id="KW-0175">Coiled coil</keyword>
<comment type="caution">
    <text evidence="7">The sequence shown here is derived from an EMBL/GenBank/DDBJ whole genome shotgun (WGS) entry which is preliminary data.</text>
</comment>
<dbReference type="Gene3D" id="2.30.29.90">
    <property type="match status" value="1"/>
</dbReference>
<dbReference type="EMBL" id="SPNW01000090">
    <property type="protein sequence ID" value="TIA86049.1"/>
    <property type="molecule type" value="Genomic_DNA"/>
</dbReference>
<comment type="similarity">
    <text evidence="1">Belongs to the SEC3 family.</text>
</comment>
<evidence type="ECO:0000259" key="6">
    <source>
        <dbReference type="SMART" id="SM01313"/>
    </source>
</evidence>
<dbReference type="PANTHER" id="PTHR16092">
    <property type="entry name" value="SEC3/SYNTAXIN-RELATED"/>
    <property type="match status" value="1"/>
</dbReference>
<feature type="region of interest" description="Disordered" evidence="5">
    <location>
        <begin position="151"/>
        <end position="370"/>
    </location>
</feature>
<dbReference type="Proteomes" id="UP000310189">
    <property type="component" value="Unassembled WGS sequence"/>
</dbReference>
<sequence>MEISEQIKSCLFSGLSKDKYLSHCKIIESTDPPKPRYLLLAHDTHINQPVLYKSKRNSNGTFSIGKSWSLDSLIKVELLNYDTFKLSLSKSYQWKADRVSELRPFLDALIGSYNAHFPNKISLTNHYNSTTPLSLKPSRQDVSDKLHAGPVHHVQQPAPSPQPRQRPQAQIPPPKPVPPQQPPPVHQPPPPQPRQRHHTPPTAQQQPAKPHRSPQLQQPAQVSPNPQLTQQKQLSPIPAPTHQLQQSPKQPQRELQRPARPEKPTLQSHPSHSPKQHQPQQLQHVQQPSPPQQPLQPQQTQQSPQPPPPPTLSLDTHKLTPKQSFENSTSPIVQKRSHKRNISRPSDASLGDAFSSLARKPSHTSTSESFNDIQQIDEALGGANWRSLRSAAQIDSTAISQHDEQSLTNEINNVEAAMVRSIVSDQDDTMDYLFNYLDSNLAELDDMDALVGKFRAHLMLVGEDISYIESQRGKQTQLNNEQALLDEMEKLDQLSPPSVDVDQADLIVLTKESLESDKGIAALERAAATLYKAIRAHDEQADVVEKRVSEYKTITLQFAKRMLDYLSIMFKFQVDNLINDPTRQISEAKPVIKSHEKMESYLGRYCGLVLFLREMDRNRYKEVCGNYFSSASELHNKEMSKLLAVYANLTHKATEEESDANFSNPFDGMAGQPARKRPDKRLDSKRTKRGDELPAFESLSRVLAQISTQMRGEEVFLQDLLAIHKAPPTFAEFVDLEDVFKRKARDSLSGVDFGPLSDVKSAFDLIFAFLSPALQAWIDGALVKDNMQIVGLIAQLEKSMKNAYKNGQPFLHSMLKKQKVRLNNMFSKYISDQMKAIENTKLTTKKRKGVAPFIRIIPSFVGRIEAQLVNVADDWEIRKNVNDAYDKIIGRMFDSLKQIAKEEDSLDVSGEDKGALNLHVIMIANSHYFLQAFKAKPMKALTPFLVTSESLYSTHLESYVRLLWRRHLHKQIDYFEGLEKALKTTKASEMISHPTFGKSAYKRIVRDYTAKDLKKSTEALHKRVEKHFDVNIEDEVGYNEVMKVIEIVWKALEDYLTTWTNDWNQLIAACFAGLEGLHYTQTDIRLSWKQHTMSAEVARTVELPKSTHTPPEKGYKLTSNGGPIEESNIGWLKETPKDAPAELIRERYNTDGYVLVKGLLPVDVVKKMRKAYFDFVKCTGVLKEGTEPVDGIFVGGDPKKFGGPGSAATGEGTLDPQQVEFLNRATEAHYADFYDEFQKTPELYDFARKITEWENILLLQRQMLRTNVKNSEATAVHYDQIFLRGAMPTSLTAWVPIGGCEANGGSLIYLEKSHEIGQQIENDFTERAKHFTPQERLSAFNNNMMRGGILSDDAQGFGKVYGRKWLITNFEDGDVVFHQPFMIHASSVNETDKIRLSTDLRFVNPDDDFDRRWTKKWYVGDGL</sequence>
<dbReference type="GO" id="GO:0000145">
    <property type="term" value="C:exocyst"/>
    <property type="evidence" value="ECO:0007669"/>
    <property type="project" value="InterPro"/>
</dbReference>
<feature type="compositionally biased region" description="Polar residues" evidence="5">
    <location>
        <begin position="321"/>
        <end position="332"/>
    </location>
</feature>
<feature type="compositionally biased region" description="Pro residues" evidence="5">
    <location>
        <begin position="158"/>
        <end position="193"/>
    </location>
</feature>
<dbReference type="Pfam" id="PF05721">
    <property type="entry name" value="PhyH"/>
    <property type="match status" value="1"/>
</dbReference>
<protein>
    <recommendedName>
        <fullName evidence="6">Exocyst complex component Sec3 PIP2-binding N-terminal domain-containing protein</fullName>
    </recommendedName>
</protein>
<dbReference type="InterPro" id="IPR019160">
    <property type="entry name" value="Sec3_CC"/>
</dbReference>
<dbReference type="SMART" id="SM01313">
    <property type="entry name" value="Sec3-PIP2_bind"/>
    <property type="match status" value="1"/>
</dbReference>
<evidence type="ECO:0000256" key="3">
    <source>
        <dbReference type="ARBA" id="ARBA00022483"/>
    </source>
</evidence>
<feature type="compositionally biased region" description="Basic and acidic residues" evidence="5">
    <location>
        <begin position="251"/>
        <end position="263"/>
    </location>
</feature>
<keyword evidence="2" id="KW-0813">Transport</keyword>
<evidence type="ECO:0000256" key="2">
    <source>
        <dbReference type="ARBA" id="ARBA00022448"/>
    </source>
</evidence>
<evidence type="ECO:0000256" key="5">
    <source>
        <dbReference type="SAM" id="MobiDB-lite"/>
    </source>
</evidence>
<dbReference type="InterPro" id="IPR028258">
    <property type="entry name" value="Sec3-PIP2_bind"/>
</dbReference>
<dbReference type="Pfam" id="PF15277">
    <property type="entry name" value="Sec3-PIP2_bind"/>
    <property type="match status" value="1"/>
</dbReference>
<organism evidence="7 8">
    <name type="scientific">Wallemia hederae</name>
    <dbReference type="NCBI Taxonomy" id="1540922"/>
    <lineage>
        <taxon>Eukaryota</taxon>
        <taxon>Fungi</taxon>
        <taxon>Dikarya</taxon>
        <taxon>Basidiomycota</taxon>
        <taxon>Wallemiomycotina</taxon>
        <taxon>Wallemiomycetes</taxon>
        <taxon>Wallemiales</taxon>
        <taxon>Wallemiaceae</taxon>
        <taxon>Wallemia</taxon>
    </lineage>
</organism>
<dbReference type="PANTHER" id="PTHR16092:SF14">
    <property type="entry name" value="EXOCYST COMPLEX COMPONENT 1 ISOFORM X1"/>
    <property type="match status" value="1"/>
</dbReference>
<keyword evidence="3" id="KW-0268">Exocytosis</keyword>
<feature type="compositionally biased region" description="Polar residues" evidence="5">
    <location>
        <begin position="214"/>
        <end position="234"/>
    </location>
</feature>
<feature type="domain" description="Exocyst complex component Sec3 PIP2-binding N-terminal" evidence="6">
    <location>
        <begin position="31"/>
        <end position="116"/>
    </location>
</feature>
<gene>
    <name evidence="7" type="ORF">E3P99_03804</name>
</gene>
<dbReference type="GO" id="GO:0006887">
    <property type="term" value="P:exocytosis"/>
    <property type="evidence" value="ECO:0007669"/>
    <property type="project" value="UniProtKB-KW"/>
</dbReference>
<reference evidence="7 8" key="1">
    <citation type="submission" date="2019-03" db="EMBL/GenBank/DDBJ databases">
        <title>Sequencing 23 genomes of Wallemia ichthyophaga.</title>
        <authorList>
            <person name="Gostincar C."/>
        </authorList>
    </citation>
    <scope>NUCLEOTIDE SEQUENCE [LARGE SCALE GENOMIC DNA]</scope>
    <source>
        <strain evidence="7 8">EXF-5753</strain>
    </source>
</reference>
<feature type="compositionally biased region" description="Low complexity" evidence="5">
    <location>
        <begin position="266"/>
        <end position="287"/>
    </location>
</feature>
<dbReference type="GO" id="GO:0005886">
    <property type="term" value="C:plasma membrane"/>
    <property type="evidence" value="ECO:0007669"/>
    <property type="project" value="TreeGrafter"/>
</dbReference>
<dbReference type="Gene3D" id="2.60.120.620">
    <property type="entry name" value="q2cbj1_9rhob like domain"/>
    <property type="match status" value="1"/>
</dbReference>
<dbReference type="Pfam" id="PF20654">
    <property type="entry name" value="Sec3_C-term"/>
    <property type="match status" value="1"/>
</dbReference>
<dbReference type="InterPro" id="IPR008775">
    <property type="entry name" value="Phytyl_CoA_dOase-like"/>
</dbReference>
<dbReference type="OrthoDB" id="27109at2759"/>